<dbReference type="InterPro" id="IPR013694">
    <property type="entry name" value="VIT"/>
</dbReference>
<keyword evidence="3" id="KW-1185">Reference proteome</keyword>
<gene>
    <name evidence="2" type="ORF">BGE01nite_27540</name>
</gene>
<dbReference type="AlphaFoldDB" id="A0A512M9R7"/>
<evidence type="ECO:0000313" key="3">
    <source>
        <dbReference type="Proteomes" id="UP000321577"/>
    </source>
</evidence>
<organism evidence="2 3">
    <name type="scientific">Brevifollis gellanilyticus</name>
    <dbReference type="NCBI Taxonomy" id="748831"/>
    <lineage>
        <taxon>Bacteria</taxon>
        <taxon>Pseudomonadati</taxon>
        <taxon>Verrucomicrobiota</taxon>
        <taxon>Verrucomicrobiia</taxon>
        <taxon>Verrucomicrobiales</taxon>
        <taxon>Verrucomicrobiaceae</taxon>
    </lineage>
</organism>
<dbReference type="EMBL" id="BKAG01000018">
    <property type="protein sequence ID" value="GEP43463.1"/>
    <property type="molecule type" value="Genomic_DNA"/>
</dbReference>
<dbReference type="InterPro" id="IPR013424">
    <property type="entry name" value="Ice-binding_C"/>
</dbReference>
<comment type="caution">
    <text evidence="2">The sequence shown here is derived from an EMBL/GenBank/DDBJ whole genome shotgun (WGS) entry which is preliminary data.</text>
</comment>
<feature type="domain" description="VIT" evidence="1">
    <location>
        <begin position="129"/>
        <end position="258"/>
    </location>
</feature>
<reference evidence="2 3" key="1">
    <citation type="submission" date="2019-07" db="EMBL/GenBank/DDBJ databases">
        <title>Whole genome shotgun sequence of Brevifollis gellanilyticus NBRC 108608.</title>
        <authorList>
            <person name="Hosoyama A."/>
            <person name="Uohara A."/>
            <person name="Ohji S."/>
            <person name="Ichikawa N."/>
        </authorList>
    </citation>
    <scope>NUCLEOTIDE SEQUENCE [LARGE SCALE GENOMIC DNA]</scope>
    <source>
        <strain evidence="2 3">NBRC 108608</strain>
    </source>
</reference>
<sequence length="632" mass="68440">MLVLAVVEIPAWVTVQANRQAEAASSIDRAVLAMRVRKWGSERTLQAAAYGNTKGNSGPWVWILNGGLVMSTWDSGPGLDSSLARELYYRAYGRLFTDSPPRMRSMILGDGEGRGPDSTDGFAWDGDVGGTTVGGAKMKGLRLQGSRIDWHLDEASRLAYGEWTLEFYNRHANAQEARCQMLLPPGAFVSRLTLWVNGEPREAAFAGQAKVREAYQKVAVQERRDPVLVTQVGPDRVLTQCFPVPADGSMKIRLGITAPLPEGVLHLPLLLERNFMVMEVLRHAVDVQCTSAFSAGSAEATAASGQPYRWRAELKDADLAMLSCRLANPAKPEALWCEDPLAGDKPRFVTATPRDKAGEPVKKWIVVIDGSESLRPRLNDVRSALEHLGKTASVRTLVAIGGSYEELGKDDTPVASAFRGGSDNSAALTHALDLARTEPGTEVLWLHGLQPFAFADLQALQQLIERSHPPLSLHALALVQGPNRFLESLSRHASVESPARCPDLPSLLAALDLCSGLRPNLGWDYARGEAAPAAGKKVWDHLSRAAVFDEVMKGYQNGAAAEGLAALAAQHHLVTPVSGAVVLETLEQYRAAGLDPGDPNASPKMPLGIPEPSRSLLVMIGIAWLILRRRRE</sequence>
<dbReference type="NCBIfam" id="TIGR02595">
    <property type="entry name" value="PEP_CTERM"/>
    <property type="match status" value="1"/>
</dbReference>
<accession>A0A512M9R7</accession>
<dbReference type="PROSITE" id="PS51468">
    <property type="entry name" value="VIT"/>
    <property type="match status" value="1"/>
</dbReference>
<evidence type="ECO:0000313" key="2">
    <source>
        <dbReference type="EMBL" id="GEP43463.1"/>
    </source>
</evidence>
<protein>
    <recommendedName>
        <fullName evidence="1">VIT domain-containing protein</fullName>
    </recommendedName>
</protein>
<evidence type="ECO:0000259" key="1">
    <source>
        <dbReference type="PROSITE" id="PS51468"/>
    </source>
</evidence>
<name>A0A512M9R7_9BACT</name>
<proteinExistence type="predicted"/>
<dbReference type="Proteomes" id="UP000321577">
    <property type="component" value="Unassembled WGS sequence"/>
</dbReference>
<dbReference type="Pfam" id="PF08487">
    <property type="entry name" value="VIT"/>
    <property type="match status" value="1"/>
</dbReference>